<accession>A0A645AGD4</accession>
<evidence type="ECO:0000313" key="1">
    <source>
        <dbReference type="EMBL" id="MPM52272.1"/>
    </source>
</evidence>
<name>A0A645AGD4_9ZZZZ</name>
<protein>
    <submittedName>
        <fullName evidence="1">Uncharacterized protein</fullName>
    </submittedName>
</protein>
<organism evidence="1">
    <name type="scientific">bioreactor metagenome</name>
    <dbReference type="NCBI Taxonomy" id="1076179"/>
    <lineage>
        <taxon>unclassified sequences</taxon>
        <taxon>metagenomes</taxon>
        <taxon>ecological metagenomes</taxon>
    </lineage>
</organism>
<reference evidence="1" key="1">
    <citation type="submission" date="2019-08" db="EMBL/GenBank/DDBJ databases">
        <authorList>
            <person name="Kucharzyk K."/>
            <person name="Murdoch R.W."/>
            <person name="Higgins S."/>
            <person name="Loffler F."/>
        </authorList>
    </citation>
    <scope>NUCLEOTIDE SEQUENCE</scope>
</reference>
<sequence>MFLGQSSRYVVGRFSRKILVIYTPNDYRLFFDDFHLTVLRAFLVAEKIRVRKAHLAVGESLALTPCGVFANAA</sequence>
<comment type="caution">
    <text evidence="1">The sequence shown here is derived from an EMBL/GenBank/DDBJ whole genome shotgun (WGS) entry which is preliminary data.</text>
</comment>
<dbReference type="AlphaFoldDB" id="A0A645AGD4"/>
<proteinExistence type="predicted"/>
<dbReference type="EMBL" id="VSSQ01013786">
    <property type="protein sequence ID" value="MPM52272.1"/>
    <property type="molecule type" value="Genomic_DNA"/>
</dbReference>
<gene>
    <name evidence="1" type="ORF">SDC9_99031</name>
</gene>